<dbReference type="OrthoDB" id="7445930at2"/>
<feature type="domain" description="Multi-ubiquitin" evidence="1">
    <location>
        <begin position="6"/>
        <end position="76"/>
    </location>
</feature>
<keyword evidence="3" id="KW-1185">Reference proteome</keyword>
<organism evidence="2 3">
    <name type="scientific">Mariniphaga sediminis</name>
    <dbReference type="NCBI Taxonomy" id="1628158"/>
    <lineage>
        <taxon>Bacteria</taxon>
        <taxon>Pseudomonadati</taxon>
        <taxon>Bacteroidota</taxon>
        <taxon>Bacteroidia</taxon>
        <taxon>Marinilabiliales</taxon>
        <taxon>Prolixibacteraceae</taxon>
        <taxon>Mariniphaga</taxon>
    </lineage>
</organism>
<evidence type="ECO:0000259" key="1">
    <source>
        <dbReference type="Pfam" id="PF14452"/>
    </source>
</evidence>
<sequence>MAKKEVTIVVNGTPHEVEKEKITYDEVVTLAFPDFPQHPERTYSVTYKRGQGNKPTGILSPGSNVQVKDGMEFKVKHTGQS</sequence>
<evidence type="ECO:0000313" key="2">
    <source>
        <dbReference type="EMBL" id="RIH63439.1"/>
    </source>
</evidence>
<protein>
    <recommendedName>
        <fullName evidence="1">Multi-ubiquitin domain-containing protein</fullName>
    </recommendedName>
</protein>
<dbReference type="Pfam" id="PF14452">
    <property type="entry name" value="Multi_ubiq"/>
    <property type="match status" value="1"/>
</dbReference>
<name>A0A399CUX9_9BACT</name>
<dbReference type="InterPro" id="IPR027802">
    <property type="entry name" value="Multi-ubiquitin_dom"/>
</dbReference>
<dbReference type="EMBL" id="QWET01000020">
    <property type="protein sequence ID" value="RIH63439.1"/>
    <property type="molecule type" value="Genomic_DNA"/>
</dbReference>
<proteinExistence type="predicted"/>
<evidence type="ECO:0000313" key="3">
    <source>
        <dbReference type="Proteomes" id="UP000266441"/>
    </source>
</evidence>
<reference evidence="2 3" key="1">
    <citation type="journal article" date="2015" name="Int. J. Syst. Evol. Microbiol.">
        <title>Mariniphaga sediminis sp. nov., isolated from coastal sediment.</title>
        <authorList>
            <person name="Wang F.Q."/>
            <person name="Shen Q.Y."/>
            <person name="Chen G.J."/>
            <person name="Du Z.J."/>
        </authorList>
    </citation>
    <scope>NUCLEOTIDE SEQUENCE [LARGE SCALE GENOMIC DNA]</scope>
    <source>
        <strain evidence="2 3">SY21</strain>
    </source>
</reference>
<dbReference type="Proteomes" id="UP000266441">
    <property type="component" value="Unassembled WGS sequence"/>
</dbReference>
<comment type="caution">
    <text evidence="2">The sequence shown here is derived from an EMBL/GenBank/DDBJ whole genome shotgun (WGS) entry which is preliminary data.</text>
</comment>
<dbReference type="RefSeq" id="WP_119351557.1">
    <property type="nucleotide sequence ID" value="NZ_QWET01000020.1"/>
</dbReference>
<dbReference type="AlphaFoldDB" id="A0A399CUX9"/>
<gene>
    <name evidence="2" type="ORF">D1164_19355</name>
</gene>
<accession>A0A399CUX9</accession>